<proteinExistence type="predicted"/>
<dbReference type="InterPro" id="IPR032063">
    <property type="entry name" value="MavL-like"/>
</dbReference>
<gene>
    <name evidence="1" type="ORF">QSP1433_LOCUS14718</name>
    <name evidence="2" type="ORF">QSP1433_LOCUS14719</name>
</gene>
<protein>
    <submittedName>
        <fullName evidence="1">Uncharacterized protein</fullName>
    </submittedName>
</protein>
<evidence type="ECO:0000313" key="2">
    <source>
        <dbReference type="EMBL" id="CAD9701814.1"/>
    </source>
</evidence>
<sequence>MTQRHPGVPMSKSVISILESGFKPSVSFGQLVEASRNVAYKFPLASNRIETVCKGSQTLMNEVEEHARSTRPIAHERVVRLAGAFLDYKRDHGSQVEKGIYKGMKIAEFFDRLIRKRPLVFMMSTDLFLLSTGESGGDGAELFDRIGTDMQQFPFVLKCLMSYEEIEIAALMGISTPTHFINDGSRENRGIPTSNHEAKGIYIALVGCRFERKSRMEYKHMVVTPEQNTISNGYGRDMSKEGLLYHWAKLYGVEYFPTFAEVEKCEHKLVPLANEPGFFNLSVFRARCRITAETFLVEASERASQEGKPAYCVIVGLGLGVWLKHTCQRQAFVDAFVEVLSVIKLNISVVDFSYIRVSYFDEGSIQSGPNNGLTVKFSQNSPAALLSPPNKYTLVCSYAWDGNAYPGNEYWTESLSASGDPAAACCSTISELQNPDINPYVDGANLHVVKTDA</sequence>
<dbReference type="EMBL" id="HBHK01023277">
    <property type="protein sequence ID" value="CAD9701814.1"/>
    <property type="molecule type" value="Transcribed_RNA"/>
</dbReference>
<dbReference type="Pfam" id="PF16062">
    <property type="entry name" value="MavL-like"/>
    <property type="match status" value="1"/>
</dbReference>
<organism evidence="1">
    <name type="scientific">Mucochytrium quahogii</name>
    <dbReference type="NCBI Taxonomy" id="96639"/>
    <lineage>
        <taxon>Eukaryota</taxon>
        <taxon>Sar</taxon>
        <taxon>Stramenopiles</taxon>
        <taxon>Bigyra</taxon>
        <taxon>Labyrinthulomycetes</taxon>
        <taxon>Thraustochytrida</taxon>
        <taxon>Thraustochytriidae</taxon>
        <taxon>Mucochytrium</taxon>
    </lineage>
</organism>
<dbReference type="EMBL" id="HBHK01023275">
    <property type="protein sequence ID" value="CAD9701811.1"/>
    <property type="molecule type" value="Transcribed_RNA"/>
</dbReference>
<name>A0A7S2SKB6_9STRA</name>
<reference evidence="1" key="1">
    <citation type="submission" date="2021-01" db="EMBL/GenBank/DDBJ databases">
        <authorList>
            <person name="Corre E."/>
            <person name="Pelletier E."/>
            <person name="Niang G."/>
            <person name="Scheremetjew M."/>
            <person name="Finn R."/>
            <person name="Kale V."/>
            <person name="Holt S."/>
            <person name="Cochrane G."/>
            <person name="Meng A."/>
            <person name="Brown T."/>
            <person name="Cohen L."/>
        </authorList>
    </citation>
    <scope>NUCLEOTIDE SEQUENCE</scope>
    <source>
        <strain evidence="1">NY070348D</strain>
    </source>
</reference>
<accession>A0A7S2SKB6</accession>
<dbReference type="AlphaFoldDB" id="A0A7S2SKB6"/>
<evidence type="ECO:0000313" key="1">
    <source>
        <dbReference type="EMBL" id="CAD9701811.1"/>
    </source>
</evidence>